<dbReference type="InterPro" id="IPR024036">
    <property type="entry name" value="tRNA-dHydroUridine_Synthase_C"/>
</dbReference>
<dbReference type="GO" id="GO:0050660">
    <property type="term" value="F:flavin adenine dinucleotide binding"/>
    <property type="evidence" value="ECO:0007669"/>
    <property type="project" value="InterPro"/>
</dbReference>
<evidence type="ECO:0000259" key="12">
    <source>
        <dbReference type="Pfam" id="PF01207"/>
    </source>
</evidence>
<dbReference type="Pfam" id="PF01207">
    <property type="entry name" value="Dus"/>
    <property type="match status" value="1"/>
</dbReference>
<keyword evidence="5" id="KW-0288">FMN</keyword>
<feature type="domain" description="DUS-like FMN-binding" evidence="12">
    <location>
        <begin position="10"/>
        <end position="299"/>
    </location>
</feature>
<evidence type="ECO:0000256" key="8">
    <source>
        <dbReference type="ARBA" id="ARBA00022884"/>
    </source>
</evidence>
<dbReference type="InterPro" id="IPR035587">
    <property type="entry name" value="DUS-like_FMN-bd"/>
</dbReference>
<keyword evidence="4" id="KW-0285">Flavoprotein</keyword>
<dbReference type="InterPro" id="IPR018517">
    <property type="entry name" value="tRNA_hU_synthase_CS"/>
</dbReference>
<evidence type="ECO:0000256" key="2">
    <source>
        <dbReference type="ARBA" id="ARBA00002790"/>
    </source>
</evidence>
<dbReference type="EMBL" id="VSSQ01004505">
    <property type="protein sequence ID" value="MPM25469.1"/>
    <property type="molecule type" value="Genomic_DNA"/>
</dbReference>
<comment type="function">
    <text evidence="2">Catalyzes the synthesis of 5,6-dihydrouridine (D), a modified base found in the D-loop of most tRNAs, via the reduction of the C5-C6 double bond in target uridines.</text>
</comment>
<evidence type="ECO:0000256" key="11">
    <source>
        <dbReference type="ARBA" id="ARBA00048802"/>
    </source>
</evidence>
<accession>A0A644YAY2</accession>
<dbReference type="GO" id="GO:0017150">
    <property type="term" value="F:tRNA dihydrouridine synthase activity"/>
    <property type="evidence" value="ECO:0007669"/>
    <property type="project" value="InterPro"/>
</dbReference>
<keyword evidence="9 13" id="KW-0560">Oxidoreductase</keyword>
<gene>
    <name evidence="13" type="primary">dus_29</name>
    <name evidence="13" type="ORF">SDC9_71963</name>
</gene>
<dbReference type="GO" id="GO:0000049">
    <property type="term" value="F:tRNA binding"/>
    <property type="evidence" value="ECO:0007669"/>
    <property type="project" value="UniProtKB-KW"/>
</dbReference>
<dbReference type="CDD" id="cd02801">
    <property type="entry name" value="DUS_like_FMN"/>
    <property type="match status" value="1"/>
</dbReference>
<proteinExistence type="predicted"/>
<dbReference type="EC" id="1.3.1.-" evidence="13"/>
<evidence type="ECO:0000256" key="6">
    <source>
        <dbReference type="ARBA" id="ARBA00022694"/>
    </source>
</evidence>
<keyword evidence="3" id="KW-0820">tRNA-binding</keyword>
<dbReference type="PROSITE" id="PS01136">
    <property type="entry name" value="UPF0034"/>
    <property type="match status" value="1"/>
</dbReference>
<dbReference type="InterPro" id="IPR001269">
    <property type="entry name" value="DUS_fam"/>
</dbReference>
<keyword evidence="8" id="KW-0694">RNA-binding</keyword>
<evidence type="ECO:0000313" key="13">
    <source>
        <dbReference type="EMBL" id="MPM25469.1"/>
    </source>
</evidence>
<dbReference type="AlphaFoldDB" id="A0A644YAY2"/>
<evidence type="ECO:0000256" key="1">
    <source>
        <dbReference type="ARBA" id="ARBA00001917"/>
    </source>
</evidence>
<evidence type="ECO:0000256" key="7">
    <source>
        <dbReference type="ARBA" id="ARBA00022857"/>
    </source>
</evidence>
<name>A0A644YAY2_9ZZZZ</name>
<evidence type="ECO:0000256" key="4">
    <source>
        <dbReference type="ARBA" id="ARBA00022630"/>
    </source>
</evidence>
<evidence type="ECO:0000256" key="5">
    <source>
        <dbReference type="ARBA" id="ARBA00022643"/>
    </source>
</evidence>
<keyword evidence="6" id="KW-0819">tRNA processing</keyword>
<evidence type="ECO:0000256" key="9">
    <source>
        <dbReference type="ARBA" id="ARBA00023002"/>
    </source>
</evidence>
<reference evidence="13" key="1">
    <citation type="submission" date="2019-08" db="EMBL/GenBank/DDBJ databases">
        <authorList>
            <person name="Kucharzyk K."/>
            <person name="Murdoch R.W."/>
            <person name="Higgins S."/>
            <person name="Loffler F."/>
        </authorList>
    </citation>
    <scope>NUCLEOTIDE SEQUENCE</scope>
</reference>
<dbReference type="PANTHER" id="PTHR45846">
    <property type="entry name" value="TRNA-DIHYDROURIDINE(47) SYNTHASE [NAD(P)(+)]-LIKE"/>
    <property type="match status" value="1"/>
</dbReference>
<keyword evidence="7" id="KW-0521">NADP</keyword>
<dbReference type="SUPFAM" id="SSF51395">
    <property type="entry name" value="FMN-linked oxidoreductases"/>
    <property type="match status" value="1"/>
</dbReference>
<comment type="cofactor">
    <cofactor evidence="1">
        <name>FMN</name>
        <dbReference type="ChEBI" id="CHEBI:58210"/>
    </cofactor>
</comment>
<dbReference type="Gene3D" id="1.10.1200.80">
    <property type="entry name" value="Putative flavin oxidoreducatase, domain 2"/>
    <property type="match status" value="1"/>
</dbReference>
<protein>
    <submittedName>
        <fullName evidence="13">Putative tRNA-dihydrouridine synthase</fullName>
        <ecNumber evidence="13">1.3.1.-</ecNumber>
    </submittedName>
</protein>
<dbReference type="PANTHER" id="PTHR45846:SF1">
    <property type="entry name" value="TRNA-DIHYDROURIDINE(47) SYNTHASE [NAD(P)(+)]-LIKE"/>
    <property type="match status" value="1"/>
</dbReference>
<evidence type="ECO:0000256" key="10">
    <source>
        <dbReference type="ARBA" id="ARBA00048205"/>
    </source>
</evidence>
<comment type="caution">
    <text evidence="13">The sequence shown here is derived from an EMBL/GenBank/DDBJ whole genome shotgun (WGS) entry which is preliminary data.</text>
</comment>
<comment type="catalytic activity">
    <reaction evidence="10">
        <text>a 5,6-dihydrouridine in tRNA + NADP(+) = a uridine in tRNA + NADPH + H(+)</text>
        <dbReference type="Rhea" id="RHEA:23624"/>
        <dbReference type="Rhea" id="RHEA-COMP:13339"/>
        <dbReference type="Rhea" id="RHEA-COMP:13887"/>
        <dbReference type="ChEBI" id="CHEBI:15378"/>
        <dbReference type="ChEBI" id="CHEBI:57783"/>
        <dbReference type="ChEBI" id="CHEBI:58349"/>
        <dbReference type="ChEBI" id="CHEBI:65315"/>
        <dbReference type="ChEBI" id="CHEBI:74443"/>
    </reaction>
</comment>
<dbReference type="InterPro" id="IPR013785">
    <property type="entry name" value="Aldolase_TIM"/>
</dbReference>
<sequence>MPKKMTSLNLAPLAGFTDKSFRALCLEFGADAVTTEMVSAKALTFGDKKSLRLAIPADPRCAVQLFGSEPAIIQEAAWIVAALSPAAIDINMGCPVPKVVGNGEGSALMRNPALICRIVEAARTCGLPVTVKLRAGIDGVKNAPECARAAQAGGASAVTIHGRLREQMYQPGTVDKAIIAAVKQAVSIPVYANGDIATPADMADMLWETGADGVMIGRAALGNPAVFRELAGGVPADAAERMALCCRHIAAMVADKGEGLAMREARAHLCWYLRGLHGAAALRAKAVQLETFSQFEALMEEVEHLWTE</sequence>
<organism evidence="13">
    <name type="scientific">bioreactor metagenome</name>
    <dbReference type="NCBI Taxonomy" id="1076179"/>
    <lineage>
        <taxon>unclassified sequences</taxon>
        <taxon>metagenomes</taxon>
        <taxon>ecological metagenomes</taxon>
    </lineage>
</organism>
<comment type="catalytic activity">
    <reaction evidence="11">
        <text>a 5,6-dihydrouridine in tRNA + NAD(+) = a uridine in tRNA + NADH + H(+)</text>
        <dbReference type="Rhea" id="RHEA:54452"/>
        <dbReference type="Rhea" id="RHEA-COMP:13339"/>
        <dbReference type="Rhea" id="RHEA-COMP:13887"/>
        <dbReference type="ChEBI" id="CHEBI:15378"/>
        <dbReference type="ChEBI" id="CHEBI:57540"/>
        <dbReference type="ChEBI" id="CHEBI:57945"/>
        <dbReference type="ChEBI" id="CHEBI:65315"/>
        <dbReference type="ChEBI" id="CHEBI:74443"/>
    </reaction>
</comment>
<dbReference type="Gene3D" id="3.20.20.70">
    <property type="entry name" value="Aldolase class I"/>
    <property type="match status" value="1"/>
</dbReference>
<evidence type="ECO:0000256" key="3">
    <source>
        <dbReference type="ARBA" id="ARBA00022555"/>
    </source>
</evidence>
<dbReference type="PIRSF" id="PIRSF006621">
    <property type="entry name" value="Dus"/>
    <property type="match status" value="1"/>
</dbReference>